<gene>
    <name evidence="2" type="ORF">SapgrDRAFT_1321</name>
</gene>
<reference evidence="3" key="1">
    <citation type="journal article" date="2012" name="Stand. Genomic Sci.">
        <title>Permanent draft genome sequence of the gliding predator Saprospira grandis strain Sa g1 (= HR1).</title>
        <authorList>
            <person name="Mavromatis K."/>
            <person name="Chertkov O."/>
            <person name="Lapidus A."/>
            <person name="Nolan M."/>
            <person name="Lucas S."/>
            <person name="Tice H."/>
            <person name="Del Rio T.G."/>
            <person name="Cheng J.F."/>
            <person name="Han C."/>
            <person name="Tapia R."/>
            <person name="Bruce D."/>
            <person name="Goodwin L.A."/>
            <person name="Pitluck S."/>
            <person name="Huntemann M."/>
            <person name="Liolios K."/>
            <person name="Pagani I."/>
            <person name="Ivanova N."/>
            <person name="Mikhailova N."/>
            <person name="Pati A."/>
            <person name="Chen A."/>
            <person name="Palaniappan K."/>
            <person name="Land M."/>
            <person name="Brambilla E.M."/>
            <person name="Rohde M."/>
            <person name="Spring S."/>
            <person name="Goker M."/>
            <person name="Detter J.C."/>
            <person name="Bristow J."/>
            <person name="Eisen J.A."/>
            <person name="Markowitz V."/>
            <person name="Hugenholtz P."/>
            <person name="Kyrpides N.C."/>
            <person name="Klenk H.P."/>
            <person name="Woyke T."/>
        </authorList>
    </citation>
    <scope>NUCLEOTIDE SEQUENCE [LARGE SCALE GENOMIC DNA]</scope>
    <source>
        <strain evidence="3">DSM 2844</strain>
    </source>
</reference>
<dbReference type="InterPro" id="IPR047768">
    <property type="entry name" value="Tn5p-like"/>
</dbReference>
<organism evidence="2 3">
    <name type="scientific">Saprospira grandis DSM 2844</name>
    <dbReference type="NCBI Taxonomy" id="694433"/>
    <lineage>
        <taxon>Bacteria</taxon>
        <taxon>Pseudomonadati</taxon>
        <taxon>Bacteroidota</taxon>
        <taxon>Saprospiria</taxon>
        <taxon>Saprospirales</taxon>
        <taxon>Saprospiraceae</taxon>
        <taxon>Saprospira</taxon>
    </lineage>
</organism>
<dbReference type="InterPro" id="IPR002559">
    <property type="entry name" value="Transposase_11"/>
</dbReference>
<sequence>MTISAAPKKMNKQTKNNILKLYSMLEDNPSTQIKNLGKTAAEHKMLYRLFSNATFTEDYIQEEYIKSCHQALAKGGKQRVIVPHDTTEISYNNRKNWIKNQEGLGPGGRESNLSVFGHVSIVIDRDTSSFQCIGSADLYSRDKDRVTCKEKKNRNSGPFAGEKTRWLISMLDSDKELKKVNPELDILHVCDREADIYPMMECLNRHNIKYLIRSKEHRRTAILEDKKNVPLINLFDYQVARLSTNVPLETSRKDLQGIQLKVRVTRTLLKVPKSSKYIIGEPRPEPMYINVIEAFDPTKAFPNPYLKKEDREEEGIYWRLFTNESVDTEEELLDLLNCYQQRWRIETYFKYLKSDGFDIENICLRDGGAIRKMILMAISASDKILRLREAGLNQDNETSALTIFTKKEVDFLETIFVEHLDGEKRSPYNSNPFNSKSMAWAYWVIASLGGFDGIVKKIKHAASIKKVEKGLERFYIMYDTAKMLGQIT</sequence>
<name>J0NZS2_9BACT</name>
<dbReference type="AlphaFoldDB" id="J0NZS2"/>
<dbReference type="PANTHER" id="PTHR37319:SF1">
    <property type="entry name" value="TRANSPOSASE TN5 DIMERISATION DOMAIN-CONTAINING PROTEIN"/>
    <property type="match status" value="1"/>
</dbReference>
<dbReference type="SUPFAM" id="SSF53098">
    <property type="entry name" value="Ribonuclease H-like"/>
    <property type="match status" value="1"/>
</dbReference>
<dbReference type="PANTHER" id="PTHR37319">
    <property type="entry name" value="TRANSPOSASE"/>
    <property type="match status" value="1"/>
</dbReference>
<dbReference type="GO" id="GO:0006313">
    <property type="term" value="P:DNA transposition"/>
    <property type="evidence" value="ECO:0007669"/>
    <property type="project" value="InterPro"/>
</dbReference>
<dbReference type="GO" id="GO:0003677">
    <property type="term" value="F:DNA binding"/>
    <property type="evidence" value="ECO:0007669"/>
    <property type="project" value="InterPro"/>
</dbReference>
<evidence type="ECO:0000259" key="1">
    <source>
        <dbReference type="Pfam" id="PF01609"/>
    </source>
</evidence>
<feature type="domain" description="Transposase IS4-like" evidence="1">
    <location>
        <begin position="191"/>
        <end position="380"/>
    </location>
</feature>
<dbReference type="InterPro" id="IPR054836">
    <property type="entry name" value="Tn5_transposase"/>
</dbReference>
<dbReference type="GO" id="GO:0004803">
    <property type="term" value="F:transposase activity"/>
    <property type="evidence" value="ECO:0007669"/>
    <property type="project" value="InterPro"/>
</dbReference>
<dbReference type="HOGENOM" id="CLU_045115_0_0_10"/>
<dbReference type="Proteomes" id="UP000005113">
    <property type="component" value="Unassembled WGS sequence"/>
</dbReference>
<proteinExistence type="predicted"/>
<accession>J0NZS2</accession>
<protein>
    <submittedName>
        <fullName evidence="2">Transposase family protein</fullName>
    </submittedName>
</protein>
<dbReference type="Gene3D" id="1.10.740.10">
    <property type="entry name" value="Transferase Inhibitor Protein From Tn5, Chain"/>
    <property type="match status" value="1"/>
</dbReference>
<dbReference type="InterPro" id="IPR014737">
    <property type="entry name" value="Transposase_Tn5-like_C"/>
</dbReference>
<evidence type="ECO:0000313" key="2">
    <source>
        <dbReference type="EMBL" id="EJF53039.1"/>
    </source>
</evidence>
<dbReference type="Gene3D" id="3.90.350.10">
    <property type="entry name" value="Transposase Inhibitor Protein From Tn5, Chain A, domain 1"/>
    <property type="match status" value="1"/>
</dbReference>
<evidence type="ECO:0000313" key="3">
    <source>
        <dbReference type="Proteomes" id="UP000005113"/>
    </source>
</evidence>
<dbReference type="InterPro" id="IPR012337">
    <property type="entry name" value="RNaseH-like_sf"/>
</dbReference>
<dbReference type="NCBIfam" id="NF033590">
    <property type="entry name" value="transpos_IS4_3"/>
    <property type="match status" value="1"/>
</dbReference>
<dbReference type="Pfam" id="PF01609">
    <property type="entry name" value="DDE_Tnp_1"/>
    <property type="match status" value="1"/>
</dbReference>
<dbReference type="EMBL" id="JH719942">
    <property type="protein sequence ID" value="EJF53039.1"/>
    <property type="molecule type" value="Genomic_DNA"/>
</dbReference>